<accession>A0ABP7WRP1</accession>
<reference evidence="2" key="1">
    <citation type="journal article" date="2019" name="Int. J. Syst. Evol. Microbiol.">
        <title>The Global Catalogue of Microorganisms (GCM) 10K type strain sequencing project: providing services to taxonomists for standard genome sequencing and annotation.</title>
        <authorList>
            <consortium name="The Broad Institute Genomics Platform"/>
            <consortium name="The Broad Institute Genome Sequencing Center for Infectious Disease"/>
            <person name="Wu L."/>
            <person name="Ma J."/>
        </authorList>
    </citation>
    <scope>NUCLEOTIDE SEQUENCE [LARGE SCALE GENOMIC DNA]</scope>
    <source>
        <strain evidence="2">JCM 16702</strain>
    </source>
</reference>
<proteinExistence type="predicted"/>
<sequence>MPGDITVAGRKVKVGGLPGLGHMIIVIRGRMDTFLLLVVPPEATQARAYAALSGSAAGAASVRPEEILATCDISTAPAVQEPVT</sequence>
<evidence type="ECO:0000313" key="1">
    <source>
        <dbReference type="EMBL" id="GAA4095100.1"/>
    </source>
</evidence>
<keyword evidence="2" id="KW-1185">Reference proteome</keyword>
<organism evidence="1 2">
    <name type="scientific">Actinomadura miaoliensis</name>
    <dbReference type="NCBI Taxonomy" id="430685"/>
    <lineage>
        <taxon>Bacteria</taxon>
        <taxon>Bacillati</taxon>
        <taxon>Actinomycetota</taxon>
        <taxon>Actinomycetes</taxon>
        <taxon>Streptosporangiales</taxon>
        <taxon>Thermomonosporaceae</taxon>
        <taxon>Actinomadura</taxon>
    </lineage>
</organism>
<evidence type="ECO:0008006" key="3">
    <source>
        <dbReference type="Google" id="ProtNLM"/>
    </source>
</evidence>
<dbReference type="EMBL" id="BAAAZG010000052">
    <property type="protein sequence ID" value="GAA4095100.1"/>
    <property type="molecule type" value="Genomic_DNA"/>
</dbReference>
<dbReference type="Proteomes" id="UP001500683">
    <property type="component" value="Unassembled WGS sequence"/>
</dbReference>
<dbReference type="InterPro" id="IPR046036">
    <property type="entry name" value="DUF5994"/>
</dbReference>
<name>A0ABP7WRP1_9ACTN</name>
<dbReference type="Pfam" id="PF19457">
    <property type="entry name" value="DUF5994"/>
    <property type="match status" value="1"/>
</dbReference>
<evidence type="ECO:0000313" key="2">
    <source>
        <dbReference type="Proteomes" id="UP001500683"/>
    </source>
</evidence>
<comment type="caution">
    <text evidence="1">The sequence shown here is derived from an EMBL/GenBank/DDBJ whole genome shotgun (WGS) entry which is preliminary data.</text>
</comment>
<protein>
    <recommendedName>
        <fullName evidence="3">GYD domain-containing protein</fullName>
    </recommendedName>
</protein>
<gene>
    <name evidence="1" type="ORF">GCM10022214_67520</name>
</gene>